<gene>
    <name evidence="2" type="ORF">DFP72DRAFT_811440</name>
</gene>
<proteinExistence type="predicted"/>
<dbReference type="SMART" id="SM00829">
    <property type="entry name" value="PKS_ER"/>
    <property type="match status" value="1"/>
</dbReference>
<dbReference type="PANTHER" id="PTHR45348">
    <property type="entry name" value="HYPOTHETICAL OXIDOREDUCTASE (EUROFUNG)"/>
    <property type="match status" value="1"/>
</dbReference>
<name>A0A8H6I006_9AGAR</name>
<dbReference type="InterPro" id="IPR020843">
    <property type="entry name" value="ER"/>
</dbReference>
<dbReference type="Gene3D" id="3.90.180.10">
    <property type="entry name" value="Medium-chain alcohol dehydrogenases, catalytic domain"/>
    <property type="match status" value="1"/>
</dbReference>
<dbReference type="SUPFAM" id="SSF50129">
    <property type="entry name" value="GroES-like"/>
    <property type="match status" value="1"/>
</dbReference>
<keyword evidence="3" id="KW-1185">Reference proteome</keyword>
<dbReference type="Pfam" id="PF08240">
    <property type="entry name" value="ADH_N"/>
    <property type="match status" value="1"/>
</dbReference>
<accession>A0A8H6I006</accession>
<dbReference type="OrthoDB" id="3233595at2759"/>
<comment type="caution">
    <text evidence="2">The sequence shown here is derived from an EMBL/GenBank/DDBJ whole genome shotgun (WGS) entry which is preliminary data.</text>
</comment>
<dbReference type="InterPro" id="IPR013154">
    <property type="entry name" value="ADH-like_N"/>
</dbReference>
<dbReference type="EMBL" id="JACGCI010000030">
    <property type="protein sequence ID" value="KAF6755412.1"/>
    <property type="molecule type" value="Genomic_DNA"/>
</dbReference>
<dbReference type="CDD" id="cd08249">
    <property type="entry name" value="enoyl_reductase_like"/>
    <property type="match status" value="1"/>
</dbReference>
<feature type="domain" description="Enoyl reductase (ER)" evidence="1">
    <location>
        <begin position="16"/>
        <end position="351"/>
    </location>
</feature>
<sequence>MITSEQKALLLQAKFGTFALSSTVPVAKPKAGEVLIKVHAAALNPIDWKIRKYGLFLEDFPAILGSDLAGEVVELGEGISESQVKVGDRVIFQSPYHGSRYAGFQEYAVGEVDTLAKIPSNITYEEASTVPGCFTTAYIALYNVYPYGFDFDAPVTEGAKGKYNGVPIIVLGGSSSVGQSVIQMAKLSGFSPIITTASRKHVEYLKSLGATHVLDRNMGLTEDQVASITEVPIKAIFDAISVTETQTAGLELLASGGQLVTTLQPIPTLNDKASEEGKWVAWVHGAKNLPFNAELMKGTGSLLTALLDNGDVKARMLSPNRVEVLSGGLNGIVDGLTRLENNTISCVKLVVRPQDTV</sequence>
<protein>
    <submittedName>
        <fullName evidence="2">Chaperonin 10-like protein</fullName>
    </submittedName>
</protein>
<organism evidence="2 3">
    <name type="scientific">Ephemerocybe angulata</name>
    <dbReference type="NCBI Taxonomy" id="980116"/>
    <lineage>
        <taxon>Eukaryota</taxon>
        <taxon>Fungi</taxon>
        <taxon>Dikarya</taxon>
        <taxon>Basidiomycota</taxon>
        <taxon>Agaricomycotina</taxon>
        <taxon>Agaricomycetes</taxon>
        <taxon>Agaricomycetidae</taxon>
        <taxon>Agaricales</taxon>
        <taxon>Agaricineae</taxon>
        <taxon>Psathyrellaceae</taxon>
        <taxon>Ephemerocybe</taxon>
    </lineage>
</organism>
<evidence type="ECO:0000313" key="3">
    <source>
        <dbReference type="Proteomes" id="UP000521943"/>
    </source>
</evidence>
<evidence type="ECO:0000313" key="2">
    <source>
        <dbReference type="EMBL" id="KAF6755412.1"/>
    </source>
</evidence>
<reference evidence="2 3" key="1">
    <citation type="submission" date="2020-07" db="EMBL/GenBank/DDBJ databases">
        <title>Comparative genomics of pyrophilous fungi reveals a link between fire events and developmental genes.</title>
        <authorList>
            <consortium name="DOE Joint Genome Institute"/>
            <person name="Steindorff A.S."/>
            <person name="Carver A."/>
            <person name="Calhoun S."/>
            <person name="Stillman K."/>
            <person name="Liu H."/>
            <person name="Lipzen A."/>
            <person name="Pangilinan J."/>
            <person name="Labutti K."/>
            <person name="Bruns T.D."/>
            <person name="Grigoriev I.V."/>
        </authorList>
    </citation>
    <scope>NUCLEOTIDE SEQUENCE [LARGE SCALE GENOMIC DNA]</scope>
    <source>
        <strain evidence="2 3">CBS 144469</strain>
    </source>
</reference>
<dbReference type="Gene3D" id="3.40.50.720">
    <property type="entry name" value="NAD(P)-binding Rossmann-like Domain"/>
    <property type="match status" value="1"/>
</dbReference>
<dbReference type="PANTHER" id="PTHR45348:SF2">
    <property type="entry name" value="ZINC-TYPE ALCOHOL DEHYDROGENASE-LIKE PROTEIN C2E1P3.01"/>
    <property type="match status" value="1"/>
</dbReference>
<dbReference type="InterPro" id="IPR047122">
    <property type="entry name" value="Trans-enoyl_RdTase-like"/>
</dbReference>
<dbReference type="GO" id="GO:0016651">
    <property type="term" value="F:oxidoreductase activity, acting on NAD(P)H"/>
    <property type="evidence" value="ECO:0007669"/>
    <property type="project" value="InterPro"/>
</dbReference>
<dbReference type="InterPro" id="IPR013149">
    <property type="entry name" value="ADH-like_C"/>
</dbReference>
<evidence type="ECO:0000259" key="1">
    <source>
        <dbReference type="SMART" id="SM00829"/>
    </source>
</evidence>
<dbReference type="SUPFAM" id="SSF51735">
    <property type="entry name" value="NAD(P)-binding Rossmann-fold domains"/>
    <property type="match status" value="1"/>
</dbReference>
<dbReference type="InterPro" id="IPR011032">
    <property type="entry name" value="GroES-like_sf"/>
</dbReference>
<dbReference type="Pfam" id="PF00107">
    <property type="entry name" value="ADH_zinc_N"/>
    <property type="match status" value="1"/>
</dbReference>
<dbReference type="AlphaFoldDB" id="A0A8H6I006"/>
<dbReference type="InterPro" id="IPR036291">
    <property type="entry name" value="NAD(P)-bd_dom_sf"/>
</dbReference>
<dbReference type="Proteomes" id="UP000521943">
    <property type="component" value="Unassembled WGS sequence"/>
</dbReference>